<organism evidence="1 2">
    <name type="scientific">Pseudomonas denitrificans</name>
    <dbReference type="NCBI Taxonomy" id="43306"/>
    <lineage>
        <taxon>Bacteria</taxon>
        <taxon>Pseudomonadati</taxon>
        <taxon>Pseudomonadota</taxon>
        <taxon>Gammaproteobacteria</taxon>
        <taxon>Pseudomonadales</taxon>
        <taxon>Pseudomonadaceae</taxon>
        <taxon>Halopseudomonas</taxon>
    </lineage>
</organism>
<reference evidence="1 2" key="1">
    <citation type="submission" date="2019-09" db="EMBL/GenBank/DDBJ databases">
        <title>Prosopis cineraria nodule microbiome.</title>
        <authorList>
            <person name="Chaluvadi S.R."/>
            <person name="Ali R."/>
            <person name="Wang X."/>
        </authorList>
    </citation>
    <scope>NUCLEOTIDE SEQUENCE [LARGE SCALE GENOMIC DNA]</scope>
    <source>
        <strain evidence="1 2">BG1</strain>
    </source>
</reference>
<protein>
    <submittedName>
        <fullName evidence="1">Phosphohydrolase</fullName>
    </submittedName>
</protein>
<evidence type="ECO:0000313" key="2">
    <source>
        <dbReference type="Proteomes" id="UP000326659"/>
    </source>
</evidence>
<dbReference type="AlphaFoldDB" id="A0A9X7R7W1"/>
<dbReference type="OrthoDB" id="1099791at2"/>
<dbReference type="Proteomes" id="UP000326659">
    <property type="component" value="Chromosome"/>
</dbReference>
<dbReference type="SUPFAM" id="SSF109604">
    <property type="entry name" value="HD-domain/PDEase-like"/>
    <property type="match status" value="1"/>
</dbReference>
<dbReference type="Gene3D" id="1.10.3210.10">
    <property type="entry name" value="Hypothetical protein af1432"/>
    <property type="match status" value="1"/>
</dbReference>
<name>A0A9X7R7W1_PSEDE</name>
<dbReference type="EMBL" id="CP043626">
    <property type="protein sequence ID" value="QEY75772.1"/>
    <property type="molecule type" value="Genomic_DNA"/>
</dbReference>
<gene>
    <name evidence="1" type="ORF">F1C79_31405</name>
</gene>
<sequence length="181" mass="20705">MSWILTNSGQRFDILEPHSAMVHPQDIAHSLAMQCRFNGHCGTFYSVAQHCIIVASLVPEEHKLAALLHDATEAYIGDIVRPLKQAVPQLRQMEHHIWHAICARFDIDPVLPACIHDADMVALATERRDLMPENRDEWECLAGTQPMQQFIRAWPVEEARLRYWQDLQQLLATTHRARAAA</sequence>
<keyword evidence="2" id="KW-1185">Reference proteome</keyword>
<evidence type="ECO:0000313" key="1">
    <source>
        <dbReference type="EMBL" id="QEY75772.1"/>
    </source>
</evidence>
<dbReference type="KEGG" id="pden:F1C79_31405"/>
<proteinExistence type="predicted"/>
<dbReference type="RefSeq" id="WP_151189561.1">
    <property type="nucleotide sequence ID" value="NZ_CP043626.1"/>
</dbReference>
<accession>A0A9X7R7W1</accession>